<evidence type="ECO:0008006" key="3">
    <source>
        <dbReference type="Google" id="ProtNLM"/>
    </source>
</evidence>
<name>A0A212JCB5_9DELT</name>
<keyword evidence="1" id="KW-0812">Transmembrane</keyword>
<dbReference type="InterPro" id="IPR007554">
    <property type="entry name" value="Glycerophosphate_synth"/>
</dbReference>
<dbReference type="GO" id="GO:0047355">
    <property type="term" value="F:CDP-glycerol glycerophosphotransferase activity"/>
    <property type="evidence" value="ECO:0007669"/>
    <property type="project" value="InterPro"/>
</dbReference>
<dbReference type="EMBL" id="FLUQ01000001">
    <property type="protein sequence ID" value="SBV97103.1"/>
    <property type="molecule type" value="Genomic_DNA"/>
</dbReference>
<dbReference type="InterPro" id="IPR043148">
    <property type="entry name" value="TagF_C"/>
</dbReference>
<dbReference type="GO" id="GO:0016020">
    <property type="term" value="C:membrane"/>
    <property type="evidence" value="ECO:0007669"/>
    <property type="project" value="InterPro"/>
</dbReference>
<sequence length="469" mass="51180">MQTGGFLSTRFARAGQGLTLAALLFGVSVVFPAPAWAYLDPGTGNILIYICISILTAVLYFAKTAWYGLRNKFSATPVQRAATRSEELVLFSEGKIYWSTFRPIVAALLERGYPFRYLSMDIEDPGLAIESPHMNSRFIGTGSAAFARAAAVRASVMLQTTANIGTPGYPMPIPRHVTCLAHVLHGVGGISLYYKNAHDTCNVIFLMGHGDHESIRLLEKKRGLPERECVSAGVPCLDELARTVLPKNGMSDPPVILVAPSWGEKNCLTYCGTEFIHWLTEAGYNVIIRPHPFSQKAEQPFIAALQEEFGRDPHVRIDLDVSGGPSLAAADLLISDKSGVRFDFAFLYQRPVLTLDIPMRNREKFEISDLEYVWEDDVERRLGPVLTPETLRSMTREAFLESVAATLAMEGKDLAALRDATIANFGCSGAFIADWVIAKCAALAAAQAPEQTLSQIPGQAPNQAPEGGQ</sequence>
<organism evidence="2">
    <name type="scientific">uncultured delta proteobacterium</name>
    <dbReference type="NCBI Taxonomy" id="34034"/>
    <lineage>
        <taxon>Bacteria</taxon>
        <taxon>Deltaproteobacteria</taxon>
        <taxon>environmental samples</taxon>
    </lineage>
</organism>
<evidence type="ECO:0000313" key="2">
    <source>
        <dbReference type="EMBL" id="SBV97103.1"/>
    </source>
</evidence>
<feature type="transmembrane region" description="Helical" evidence="1">
    <location>
        <begin position="20"/>
        <end position="39"/>
    </location>
</feature>
<protein>
    <recommendedName>
        <fullName evidence="3">CDP-glycerol:poly(Glycerophosphate) glycerophosphotransferase</fullName>
    </recommendedName>
</protein>
<evidence type="ECO:0000256" key="1">
    <source>
        <dbReference type="SAM" id="Phobius"/>
    </source>
</evidence>
<feature type="transmembrane region" description="Helical" evidence="1">
    <location>
        <begin position="45"/>
        <end position="62"/>
    </location>
</feature>
<keyword evidence="1" id="KW-1133">Transmembrane helix</keyword>
<accession>A0A212JCB5</accession>
<proteinExistence type="predicted"/>
<gene>
    <name evidence="2" type="ORF">KL86DPRO_11159</name>
</gene>
<keyword evidence="1" id="KW-0472">Membrane</keyword>
<dbReference type="AlphaFoldDB" id="A0A212JCB5"/>
<reference evidence="2" key="1">
    <citation type="submission" date="2016-04" db="EMBL/GenBank/DDBJ databases">
        <authorList>
            <person name="Evans L.H."/>
            <person name="Alamgir A."/>
            <person name="Owens N."/>
            <person name="Weber N.D."/>
            <person name="Virtaneva K."/>
            <person name="Barbian K."/>
            <person name="Babar A."/>
            <person name="Rosenke K."/>
        </authorList>
    </citation>
    <scope>NUCLEOTIDE SEQUENCE</scope>
    <source>
        <strain evidence="2">86</strain>
    </source>
</reference>
<dbReference type="Gene3D" id="3.40.50.12580">
    <property type="match status" value="1"/>
</dbReference>
<dbReference type="Pfam" id="PF04464">
    <property type="entry name" value="Glyphos_transf"/>
    <property type="match status" value="1"/>
</dbReference>